<dbReference type="PANTHER" id="PTHR32308:SF10">
    <property type="entry name" value="CITRATE LYASE SUBUNIT BETA"/>
    <property type="match status" value="1"/>
</dbReference>
<evidence type="ECO:0000256" key="4">
    <source>
        <dbReference type="ARBA" id="ARBA00022842"/>
    </source>
</evidence>
<dbReference type="GO" id="GO:0016829">
    <property type="term" value="F:lyase activity"/>
    <property type="evidence" value="ECO:0007669"/>
    <property type="project" value="UniProtKB-KW"/>
</dbReference>
<feature type="binding site" evidence="6">
    <location>
        <position position="168"/>
    </location>
    <ligand>
        <name>Mg(2+)</name>
        <dbReference type="ChEBI" id="CHEBI:18420"/>
    </ligand>
</feature>
<protein>
    <submittedName>
        <fullName evidence="8">Citrate lyase subunit beta / citryl-CoA lyase</fullName>
    </submittedName>
</protein>
<reference evidence="9" key="1">
    <citation type="submission" date="2016-08" db="EMBL/GenBank/DDBJ databases">
        <authorList>
            <person name="Varghese N."/>
            <person name="Submissions Spin"/>
        </authorList>
    </citation>
    <scope>NUCLEOTIDE SEQUENCE [LARGE SCALE GENOMIC DNA]</scope>
    <source>
        <strain evidence="9">ERR11</strain>
    </source>
</reference>
<accession>A0A1C3XUM2</accession>
<dbReference type="GO" id="GO:0000287">
    <property type="term" value="F:magnesium ion binding"/>
    <property type="evidence" value="ECO:0007669"/>
    <property type="project" value="TreeGrafter"/>
</dbReference>
<dbReference type="RefSeq" id="WP_091967907.1">
    <property type="nucleotide sequence ID" value="NZ_FMAI01000063.1"/>
</dbReference>
<comment type="similarity">
    <text evidence="2">Belongs to the HpcH/HpaI aldolase family.</text>
</comment>
<keyword evidence="4 6" id="KW-0460">Magnesium</keyword>
<dbReference type="InterPro" id="IPR005000">
    <property type="entry name" value="Aldolase/citrate-lyase_domain"/>
</dbReference>
<dbReference type="PIRSF" id="PIRSF015582">
    <property type="entry name" value="Cit_lyase_B"/>
    <property type="match status" value="1"/>
</dbReference>
<evidence type="ECO:0000256" key="6">
    <source>
        <dbReference type="PIRSR" id="PIRSR015582-2"/>
    </source>
</evidence>
<organism evidence="8 9">
    <name type="scientific">Bradyrhizobium shewense</name>
    <dbReference type="NCBI Taxonomy" id="1761772"/>
    <lineage>
        <taxon>Bacteria</taxon>
        <taxon>Pseudomonadati</taxon>
        <taxon>Pseudomonadota</taxon>
        <taxon>Alphaproteobacteria</taxon>
        <taxon>Hyphomicrobiales</taxon>
        <taxon>Nitrobacteraceae</taxon>
        <taxon>Bradyrhizobium</taxon>
    </lineage>
</organism>
<feature type="binding site" evidence="5">
    <location>
        <position position="73"/>
    </location>
    <ligand>
        <name>substrate</name>
    </ligand>
</feature>
<sequence>MPQTFREARWYRSMLYVPGNKLEWMLKAPKFGADALMFDLEDSVEVTQKAGARKSVAAAIKELCTGPFGRFVRLNRWRTGCLLDDLNAVVIDGLDGVALAKTEDPEDIAALDLVLGELERSRGLPVGRIEICPHAETAHAMYRLYEICMASQRIKRTGAAGGPTPGGDGARSLGLQLNDVTDEGAYFGAYSVLQARAAGIIHVEGAMTARLDDLELVRRIGERSKRMGASFGSAIHPSHIPVINEIYSPSQDEINEAREIVTVVADATARGEGAVRHKSTMLDYALVRTAMDVLKRAHTVGVDVGKVPKVELPPL</sequence>
<evidence type="ECO:0000313" key="8">
    <source>
        <dbReference type="EMBL" id="SCB55973.1"/>
    </source>
</evidence>
<evidence type="ECO:0000256" key="5">
    <source>
        <dbReference type="PIRSR" id="PIRSR015582-1"/>
    </source>
</evidence>
<keyword evidence="3 6" id="KW-0479">Metal-binding</keyword>
<keyword evidence="9" id="KW-1185">Reference proteome</keyword>
<gene>
    <name evidence="8" type="ORF">GA0061098_106311</name>
</gene>
<evidence type="ECO:0000256" key="1">
    <source>
        <dbReference type="ARBA" id="ARBA00001946"/>
    </source>
</evidence>
<feature type="domain" description="HpcH/HpaI aldolase/citrate lyase" evidence="7">
    <location>
        <begin position="12"/>
        <end position="237"/>
    </location>
</feature>
<dbReference type="Gene3D" id="3.20.20.60">
    <property type="entry name" value="Phosphoenolpyruvate-binding domains"/>
    <property type="match status" value="1"/>
</dbReference>
<dbReference type="InterPro" id="IPR015813">
    <property type="entry name" value="Pyrv/PenolPyrv_kinase-like_dom"/>
</dbReference>
<dbReference type="EMBL" id="FMAI01000063">
    <property type="protein sequence ID" value="SCB55973.1"/>
    <property type="molecule type" value="Genomic_DNA"/>
</dbReference>
<keyword evidence="8" id="KW-0456">Lyase</keyword>
<evidence type="ECO:0000256" key="3">
    <source>
        <dbReference type="ARBA" id="ARBA00022723"/>
    </source>
</evidence>
<dbReference type="Proteomes" id="UP000199184">
    <property type="component" value="Unassembled WGS sequence"/>
</dbReference>
<dbReference type="GO" id="GO:0006107">
    <property type="term" value="P:oxaloacetate metabolic process"/>
    <property type="evidence" value="ECO:0007669"/>
    <property type="project" value="TreeGrafter"/>
</dbReference>
<feature type="binding site" evidence="5">
    <location>
        <position position="136"/>
    </location>
    <ligand>
        <name>substrate</name>
    </ligand>
</feature>
<dbReference type="SUPFAM" id="SSF51621">
    <property type="entry name" value="Phosphoenolpyruvate/pyruvate domain"/>
    <property type="match status" value="1"/>
</dbReference>
<evidence type="ECO:0000256" key="2">
    <source>
        <dbReference type="ARBA" id="ARBA00005568"/>
    </source>
</evidence>
<evidence type="ECO:0000259" key="7">
    <source>
        <dbReference type="Pfam" id="PF03328"/>
    </source>
</evidence>
<evidence type="ECO:0000313" key="9">
    <source>
        <dbReference type="Proteomes" id="UP000199184"/>
    </source>
</evidence>
<proteinExistence type="inferred from homology"/>
<dbReference type="Pfam" id="PF03328">
    <property type="entry name" value="HpcH_HpaI"/>
    <property type="match status" value="1"/>
</dbReference>
<comment type="cofactor">
    <cofactor evidence="1">
        <name>Mg(2+)</name>
        <dbReference type="ChEBI" id="CHEBI:18420"/>
    </cofactor>
</comment>
<dbReference type="AlphaFoldDB" id="A0A1C3XUM2"/>
<dbReference type="InterPro" id="IPR011206">
    <property type="entry name" value="Citrate_lyase_beta/mcl1/mcl2"/>
</dbReference>
<name>A0A1C3XUM2_9BRAD</name>
<dbReference type="PANTHER" id="PTHR32308">
    <property type="entry name" value="LYASE BETA SUBUNIT, PUTATIVE (AFU_ORTHOLOGUE AFUA_4G13030)-RELATED"/>
    <property type="match status" value="1"/>
</dbReference>
<feature type="binding site" evidence="6">
    <location>
        <position position="136"/>
    </location>
    <ligand>
        <name>Mg(2+)</name>
        <dbReference type="ChEBI" id="CHEBI:18420"/>
    </ligand>
</feature>
<dbReference type="InterPro" id="IPR040442">
    <property type="entry name" value="Pyrv_kinase-like_dom_sf"/>
</dbReference>